<gene>
    <name evidence="6" type="ORF">DMB68_10385</name>
</gene>
<organism evidence="6 7">
    <name type="scientific">Flavobacterium hydrophilum</name>
    <dbReference type="NCBI Taxonomy" id="2211445"/>
    <lineage>
        <taxon>Bacteria</taxon>
        <taxon>Pseudomonadati</taxon>
        <taxon>Bacteroidota</taxon>
        <taxon>Flavobacteriia</taxon>
        <taxon>Flavobacteriales</taxon>
        <taxon>Flavobacteriaceae</taxon>
        <taxon>Flavobacterium</taxon>
    </lineage>
</organism>
<evidence type="ECO:0000256" key="2">
    <source>
        <dbReference type="ARBA" id="ARBA00023125"/>
    </source>
</evidence>
<dbReference type="SUPFAM" id="SSF46894">
    <property type="entry name" value="C-terminal effector domain of the bipartite response regulators"/>
    <property type="match status" value="1"/>
</dbReference>
<keyword evidence="2 6" id="KW-0238">DNA-binding</keyword>
<dbReference type="OrthoDB" id="9797341at2"/>
<dbReference type="PROSITE" id="PS50110">
    <property type="entry name" value="RESPONSE_REGULATORY"/>
    <property type="match status" value="1"/>
</dbReference>
<accession>A0A2V4C2R1</accession>
<dbReference type="InterPro" id="IPR016032">
    <property type="entry name" value="Sig_transdc_resp-reg_C-effctor"/>
</dbReference>
<evidence type="ECO:0000313" key="7">
    <source>
        <dbReference type="Proteomes" id="UP000247681"/>
    </source>
</evidence>
<feature type="domain" description="HTH luxR-type" evidence="4">
    <location>
        <begin position="148"/>
        <end position="212"/>
    </location>
</feature>
<dbReference type="PROSITE" id="PS50043">
    <property type="entry name" value="HTH_LUXR_2"/>
    <property type="match status" value="1"/>
</dbReference>
<dbReference type="PROSITE" id="PS00622">
    <property type="entry name" value="HTH_LUXR_1"/>
    <property type="match status" value="1"/>
</dbReference>
<dbReference type="InterPro" id="IPR011006">
    <property type="entry name" value="CheY-like_superfamily"/>
</dbReference>
<dbReference type="CDD" id="cd17535">
    <property type="entry name" value="REC_NarL-like"/>
    <property type="match status" value="1"/>
</dbReference>
<dbReference type="Pfam" id="PF00196">
    <property type="entry name" value="GerE"/>
    <property type="match status" value="1"/>
</dbReference>
<name>A0A2V4C2R1_9FLAO</name>
<dbReference type="GO" id="GO:0006355">
    <property type="term" value="P:regulation of DNA-templated transcription"/>
    <property type="evidence" value="ECO:0007669"/>
    <property type="project" value="InterPro"/>
</dbReference>
<evidence type="ECO:0000256" key="1">
    <source>
        <dbReference type="ARBA" id="ARBA00022553"/>
    </source>
</evidence>
<dbReference type="GO" id="GO:0000160">
    <property type="term" value="P:phosphorelay signal transduction system"/>
    <property type="evidence" value="ECO:0007669"/>
    <property type="project" value="InterPro"/>
</dbReference>
<dbReference type="PRINTS" id="PR00038">
    <property type="entry name" value="HTHLUXR"/>
</dbReference>
<dbReference type="AlphaFoldDB" id="A0A2V4C2R1"/>
<dbReference type="PANTHER" id="PTHR43214:SF43">
    <property type="entry name" value="TWO-COMPONENT RESPONSE REGULATOR"/>
    <property type="match status" value="1"/>
</dbReference>
<dbReference type="SMART" id="SM00448">
    <property type="entry name" value="REC"/>
    <property type="match status" value="1"/>
</dbReference>
<reference evidence="6 7" key="1">
    <citation type="submission" date="2018-05" db="EMBL/GenBank/DDBJ databases">
        <title>Flavobacterium sp. strain IMCC34758, incomplete genome.</title>
        <authorList>
            <person name="Joung Y."/>
        </authorList>
    </citation>
    <scope>NUCLEOTIDE SEQUENCE [LARGE SCALE GENOMIC DNA]</scope>
    <source>
        <strain evidence="6 7">IMCC34758</strain>
    </source>
</reference>
<keyword evidence="1 3" id="KW-0597">Phosphoprotein</keyword>
<dbReference type="InterPro" id="IPR058245">
    <property type="entry name" value="NreC/VraR/RcsB-like_REC"/>
</dbReference>
<dbReference type="Proteomes" id="UP000247681">
    <property type="component" value="Unassembled WGS sequence"/>
</dbReference>
<keyword evidence="7" id="KW-1185">Reference proteome</keyword>
<dbReference type="InterPro" id="IPR039420">
    <property type="entry name" value="WalR-like"/>
</dbReference>
<dbReference type="Pfam" id="PF00072">
    <property type="entry name" value="Response_reg"/>
    <property type="match status" value="1"/>
</dbReference>
<protein>
    <submittedName>
        <fullName evidence="6">DNA-binding response regulator</fullName>
    </submittedName>
</protein>
<dbReference type="SMART" id="SM00421">
    <property type="entry name" value="HTH_LUXR"/>
    <property type="match status" value="1"/>
</dbReference>
<dbReference type="Gene3D" id="3.40.50.2300">
    <property type="match status" value="1"/>
</dbReference>
<evidence type="ECO:0000256" key="3">
    <source>
        <dbReference type="PROSITE-ProRule" id="PRU00169"/>
    </source>
</evidence>
<proteinExistence type="predicted"/>
<dbReference type="InterPro" id="IPR000792">
    <property type="entry name" value="Tscrpt_reg_LuxR_C"/>
</dbReference>
<dbReference type="InterPro" id="IPR001789">
    <property type="entry name" value="Sig_transdc_resp-reg_receiver"/>
</dbReference>
<evidence type="ECO:0000259" key="4">
    <source>
        <dbReference type="PROSITE" id="PS50043"/>
    </source>
</evidence>
<dbReference type="CDD" id="cd06170">
    <property type="entry name" value="LuxR_C_like"/>
    <property type="match status" value="1"/>
</dbReference>
<feature type="domain" description="Response regulatory" evidence="5">
    <location>
        <begin position="8"/>
        <end position="124"/>
    </location>
</feature>
<comment type="caution">
    <text evidence="6">The sequence shown here is derived from an EMBL/GenBank/DDBJ whole genome shotgun (WGS) entry which is preliminary data.</text>
</comment>
<dbReference type="GO" id="GO:0003677">
    <property type="term" value="F:DNA binding"/>
    <property type="evidence" value="ECO:0007669"/>
    <property type="project" value="UniProtKB-KW"/>
</dbReference>
<evidence type="ECO:0000313" key="6">
    <source>
        <dbReference type="EMBL" id="PXY45102.1"/>
    </source>
</evidence>
<dbReference type="EMBL" id="QJHL01000002">
    <property type="protein sequence ID" value="PXY45102.1"/>
    <property type="molecule type" value="Genomic_DNA"/>
</dbReference>
<dbReference type="SUPFAM" id="SSF52172">
    <property type="entry name" value="CheY-like"/>
    <property type="match status" value="1"/>
</dbReference>
<sequence>MNSKMKKRIGIVEDNRDLREAMAMMIQFTQQYELAGTFENAETAIEMVPSLEIDAVLMDVNLPGYSGYECVSILKTKKPQLLFLMCTSYEDDDIIFKSLKAGASGYILKTEGPTKIIDALNDLFDGGSPMSSSIARKVVASFSKFETISESVMSLTPRENEILELLATGKMNKEVADNLQISAGTVRKHIQHIYEKLQVNTRVEAVNVYLKR</sequence>
<evidence type="ECO:0000259" key="5">
    <source>
        <dbReference type="PROSITE" id="PS50110"/>
    </source>
</evidence>
<dbReference type="PANTHER" id="PTHR43214">
    <property type="entry name" value="TWO-COMPONENT RESPONSE REGULATOR"/>
    <property type="match status" value="1"/>
</dbReference>
<feature type="modified residue" description="4-aspartylphosphate" evidence="3">
    <location>
        <position position="59"/>
    </location>
</feature>